<dbReference type="InterPro" id="IPR000811">
    <property type="entry name" value="Glyco_trans_35"/>
</dbReference>
<dbReference type="PANTHER" id="PTHR42655">
    <property type="entry name" value="GLYCOGEN PHOSPHORYLASE"/>
    <property type="match status" value="1"/>
</dbReference>
<keyword evidence="4" id="KW-0663">Pyridoxal phosphate</keyword>
<dbReference type="AlphaFoldDB" id="A0A2G9WTC1"/>
<dbReference type="InterPro" id="IPR052182">
    <property type="entry name" value="Glycogen/Maltodextrin_Phosph"/>
</dbReference>
<comment type="catalytic activity">
    <reaction evidence="1">
        <text>[(1-&gt;4)-alpha-D-glucosyl](n) + phosphate = [(1-&gt;4)-alpha-D-glucosyl](n-1) + alpha-D-glucose 1-phosphate</text>
        <dbReference type="Rhea" id="RHEA:41732"/>
        <dbReference type="Rhea" id="RHEA-COMP:9584"/>
        <dbReference type="Rhea" id="RHEA-COMP:9586"/>
        <dbReference type="ChEBI" id="CHEBI:15444"/>
        <dbReference type="ChEBI" id="CHEBI:43474"/>
        <dbReference type="ChEBI" id="CHEBI:58601"/>
        <dbReference type="EC" id="2.4.1.1"/>
    </reaction>
</comment>
<dbReference type="OrthoDB" id="7229284at2"/>
<dbReference type="PANTHER" id="PTHR42655:SF1">
    <property type="entry name" value="GLYCOGEN PHOSPHORYLASE"/>
    <property type="match status" value="1"/>
</dbReference>
<dbReference type="Proteomes" id="UP000231070">
    <property type="component" value="Unassembled WGS sequence"/>
</dbReference>
<dbReference type="SUPFAM" id="SSF53756">
    <property type="entry name" value="UDP-Glycosyltransferase/glycogen phosphorylase"/>
    <property type="match status" value="1"/>
</dbReference>
<evidence type="ECO:0000313" key="6">
    <source>
        <dbReference type="EMBL" id="PIO97956.1"/>
    </source>
</evidence>
<dbReference type="InterPro" id="IPR024517">
    <property type="entry name" value="Glycogen_phosphorylase_DUF3417"/>
</dbReference>
<evidence type="ECO:0000259" key="5">
    <source>
        <dbReference type="Pfam" id="PF11897"/>
    </source>
</evidence>
<comment type="caution">
    <text evidence="6">The sequence shown here is derived from an EMBL/GenBank/DDBJ whole genome shotgun (WGS) entry which is preliminary data.</text>
</comment>
<evidence type="ECO:0000256" key="3">
    <source>
        <dbReference type="ARBA" id="ARBA00022533"/>
    </source>
</evidence>
<dbReference type="GO" id="GO:0030170">
    <property type="term" value="F:pyridoxal phosphate binding"/>
    <property type="evidence" value="ECO:0007669"/>
    <property type="project" value="InterPro"/>
</dbReference>
<keyword evidence="3" id="KW-0021">Allosteric enzyme</keyword>
<evidence type="ECO:0000256" key="2">
    <source>
        <dbReference type="ARBA" id="ARBA00006047"/>
    </source>
</evidence>
<feature type="modified residue" description="N6-(pyridoxal phosphate)lysine" evidence="4">
    <location>
        <position position="601"/>
    </location>
</feature>
<comment type="similarity">
    <text evidence="2">Belongs to the glycogen phosphorylase family.</text>
</comment>
<dbReference type="EMBL" id="NQVN01000013">
    <property type="protein sequence ID" value="PIO97956.1"/>
    <property type="molecule type" value="Genomic_DNA"/>
</dbReference>
<dbReference type="NCBIfam" id="TIGR02094">
    <property type="entry name" value="more_P_ylases"/>
    <property type="match status" value="1"/>
</dbReference>
<evidence type="ECO:0000256" key="1">
    <source>
        <dbReference type="ARBA" id="ARBA00001275"/>
    </source>
</evidence>
<feature type="domain" description="DUF3417" evidence="5">
    <location>
        <begin position="14"/>
        <end position="115"/>
    </location>
</feature>
<evidence type="ECO:0000256" key="4">
    <source>
        <dbReference type="PIRSR" id="PIRSR000460-1"/>
    </source>
</evidence>
<dbReference type="Pfam" id="PF00343">
    <property type="entry name" value="Phosphorylase"/>
    <property type="match status" value="1"/>
</dbReference>
<gene>
    <name evidence="6" type="ORF">CJ014_17685</name>
</gene>
<dbReference type="Pfam" id="PF11897">
    <property type="entry name" value="DUF3417"/>
    <property type="match status" value="1"/>
</dbReference>
<organism evidence="6 7">
    <name type="scientific">Pleomorphomonas carboxyditropha</name>
    <dbReference type="NCBI Taxonomy" id="2023338"/>
    <lineage>
        <taxon>Bacteria</taxon>
        <taxon>Pseudomonadati</taxon>
        <taxon>Pseudomonadota</taxon>
        <taxon>Alphaproteobacteria</taxon>
        <taxon>Hyphomicrobiales</taxon>
        <taxon>Pleomorphomonadaceae</taxon>
        <taxon>Pleomorphomonas</taxon>
    </lineage>
</organism>
<proteinExistence type="inferred from homology"/>
<keyword evidence="7" id="KW-1185">Reference proteome</keyword>
<dbReference type="Gene3D" id="3.40.50.2000">
    <property type="entry name" value="Glycogen Phosphorylase B"/>
    <property type="match status" value="2"/>
</dbReference>
<reference evidence="6 7" key="1">
    <citation type="submission" date="2017-08" db="EMBL/GenBank/DDBJ databases">
        <title>Pleomorphomonas carboxidotrophicus sp. nov., a new mesophilic hydrogenogenic carboxidotroph.</title>
        <authorList>
            <person name="Esquivel-Elizondo S."/>
            <person name="Krajmalnik-Brown R."/>
            <person name="Maldonado J."/>
        </authorList>
    </citation>
    <scope>NUCLEOTIDE SEQUENCE [LARGE SCALE GENOMIC DNA]</scope>
    <source>
        <strain evidence="6 7">SVCO-16</strain>
    </source>
</reference>
<evidence type="ECO:0000313" key="7">
    <source>
        <dbReference type="Proteomes" id="UP000231070"/>
    </source>
</evidence>
<accession>A0A2G9WTC1</accession>
<protein>
    <submittedName>
        <fullName evidence="6">Alpha-glucan phosphorylase</fullName>
    </submittedName>
</protein>
<sequence length="838" mass="94517">MLIERAEDLAGYLALNEIALDLRWSWNHLSDALWQEIDAETWQATRNPVAVLHTVSRDRLRWLLRTTDFLSRITKVQEETRQADAASSWYEQACEASRPKAIAYFSMEFMLTEALPIYSGGLGNVAGDQLKAAADLGVPVIGVGLLYGQGYFRQAIDPDGNQEALYPANEPDQLPIQPIRTDDGELLRLQIDLPGASIWIRAWEVRVGRNKLYLLDTNDPANPVTFRSVTSQLYGGGSETRLQQEIVLGICGWQLLKKLGIEPEVCHLNEGHAAFAAIERARCFQVERGIPFDEALAVTRAGNIFTTHTAVEAGFDLFQPSLIRKYFRTYVEKFLGTTMEKFLALGRQSAENPLEPFNMAYLAVRASGAVNGVSALHGAVSRKLFQPLFPRWPQREVPVGHVTNGIHAPTWDSPGSDELWTELCGKDRWRGNLDRLGENIRKAGVSRLWQVRCEARKTLCEEVRKHYLVQRVQDGDIEIDPEEIRDVFDPNALTLGFARRFATYKRPALLLSDPERLARILTSRERPVQLVLAGKAHPQDRGGQDLIRLWHGFARKPELRTRLIFLRDYNMRQAEWLVQGVDVWINTPRRPWEASGTSGMKILVNGGLNLSELDGWWQEAFGPEVGWALGDGQEHGDDPAIDAAEAAELYRLLEEEIIPEFYDRQADGVPGRWIGRVRESMARLTPRFSANRNVRDYTQGFYLPAAQAYEERVTALNDPATDMNMWRKRWRDHGASIHFGAVQVEQRDQSHLFSIEVYLGQLSPADLAVEIYADGIGEEAPFVGKARRQGADSNPDGYCRYACTVPADRPATDYTPRLVPHHPLARVPLDLATIVWPG</sequence>
<dbReference type="GO" id="GO:0008184">
    <property type="term" value="F:glycogen phosphorylase activity"/>
    <property type="evidence" value="ECO:0007669"/>
    <property type="project" value="InterPro"/>
</dbReference>
<dbReference type="GO" id="GO:0005975">
    <property type="term" value="P:carbohydrate metabolic process"/>
    <property type="evidence" value="ECO:0007669"/>
    <property type="project" value="InterPro"/>
</dbReference>
<name>A0A2G9WTC1_9HYPH</name>
<dbReference type="InterPro" id="IPR011834">
    <property type="entry name" value="Agluc_phsphrylas"/>
</dbReference>
<dbReference type="PIRSF" id="PIRSF000460">
    <property type="entry name" value="Pprylas_GlgP"/>
    <property type="match status" value="1"/>
</dbReference>